<protein>
    <submittedName>
        <fullName evidence="1">Uncharacterized protein</fullName>
    </submittedName>
</protein>
<organism evidence="1 2">
    <name type="scientific">Pluteus cervinus</name>
    <dbReference type="NCBI Taxonomy" id="181527"/>
    <lineage>
        <taxon>Eukaryota</taxon>
        <taxon>Fungi</taxon>
        <taxon>Dikarya</taxon>
        <taxon>Basidiomycota</taxon>
        <taxon>Agaricomycotina</taxon>
        <taxon>Agaricomycetes</taxon>
        <taxon>Agaricomycetidae</taxon>
        <taxon>Agaricales</taxon>
        <taxon>Pluteineae</taxon>
        <taxon>Pluteaceae</taxon>
        <taxon>Pluteus</taxon>
    </lineage>
</organism>
<keyword evidence="2" id="KW-1185">Reference proteome</keyword>
<evidence type="ECO:0000313" key="2">
    <source>
        <dbReference type="Proteomes" id="UP000308600"/>
    </source>
</evidence>
<accession>A0ACD3B7A8</accession>
<gene>
    <name evidence="1" type="ORF">BDN72DRAFT_834437</name>
</gene>
<dbReference type="Proteomes" id="UP000308600">
    <property type="component" value="Unassembled WGS sequence"/>
</dbReference>
<evidence type="ECO:0000313" key="1">
    <source>
        <dbReference type="EMBL" id="TFK73572.1"/>
    </source>
</evidence>
<dbReference type="EMBL" id="ML208274">
    <property type="protein sequence ID" value="TFK73572.1"/>
    <property type="molecule type" value="Genomic_DNA"/>
</dbReference>
<proteinExistence type="predicted"/>
<reference evidence="1 2" key="1">
    <citation type="journal article" date="2019" name="Nat. Ecol. Evol.">
        <title>Megaphylogeny resolves global patterns of mushroom evolution.</title>
        <authorList>
            <person name="Varga T."/>
            <person name="Krizsan K."/>
            <person name="Foldi C."/>
            <person name="Dima B."/>
            <person name="Sanchez-Garcia M."/>
            <person name="Sanchez-Ramirez S."/>
            <person name="Szollosi G.J."/>
            <person name="Szarkandi J.G."/>
            <person name="Papp V."/>
            <person name="Albert L."/>
            <person name="Andreopoulos W."/>
            <person name="Angelini C."/>
            <person name="Antonin V."/>
            <person name="Barry K.W."/>
            <person name="Bougher N.L."/>
            <person name="Buchanan P."/>
            <person name="Buyck B."/>
            <person name="Bense V."/>
            <person name="Catcheside P."/>
            <person name="Chovatia M."/>
            <person name="Cooper J."/>
            <person name="Damon W."/>
            <person name="Desjardin D."/>
            <person name="Finy P."/>
            <person name="Geml J."/>
            <person name="Haridas S."/>
            <person name="Hughes K."/>
            <person name="Justo A."/>
            <person name="Karasinski D."/>
            <person name="Kautmanova I."/>
            <person name="Kiss B."/>
            <person name="Kocsube S."/>
            <person name="Kotiranta H."/>
            <person name="LaButti K.M."/>
            <person name="Lechner B.E."/>
            <person name="Liimatainen K."/>
            <person name="Lipzen A."/>
            <person name="Lukacs Z."/>
            <person name="Mihaltcheva S."/>
            <person name="Morgado L.N."/>
            <person name="Niskanen T."/>
            <person name="Noordeloos M.E."/>
            <person name="Ohm R.A."/>
            <person name="Ortiz-Santana B."/>
            <person name="Ovrebo C."/>
            <person name="Racz N."/>
            <person name="Riley R."/>
            <person name="Savchenko A."/>
            <person name="Shiryaev A."/>
            <person name="Soop K."/>
            <person name="Spirin V."/>
            <person name="Szebenyi C."/>
            <person name="Tomsovsky M."/>
            <person name="Tulloss R.E."/>
            <person name="Uehling J."/>
            <person name="Grigoriev I.V."/>
            <person name="Vagvolgyi C."/>
            <person name="Papp T."/>
            <person name="Martin F.M."/>
            <person name="Miettinen O."/>
            <person name="Hibbett D.S."/>
            <person name="Nagy L.G."/>
        </authorList>
    </citation>
    <scope>NUCLEOTIDE SEQUENCE [LARGE SCALE GENOMIC DNA]</scope>
    <source>
        <strain evidence="1 2">NL-1719</strain>
    </source>
</reference>
<sequence length="986" mass="111859">MSNDTSPNPSAELVEHAHHRVFIGPMPERVVVHTEAHARKHGHGLFHSAREEQAADDSQSVSHLLKEHAFTFFLRRGGKAENWGEAEEQSTLEEMMQRWKKSEWGSIWSHRQKQANQSSTFPGSWIGGSFEVGSVLGVNVLQDSASLRDRATDQLNRIPIQPETLVAGGDPDGDATRLAAQKSAATPVLHSSSVSGSSEPIATVSDASHASHSNSKSPLLETATASTSSPSFSGGQPKSKGRQVQYENDAPPATRETRCSQDVRISEVVSPRPTLPPPPSDKGEVVLRDRMLVRVSYTEEESPTPKFDEAQNRTARSLVYQDWAEFLVAWRHNRLELYEDYSVPGKEWITGHKHLAYVIPLKSPKTQLSLYSFVDMTFCLTCQPTSTRPNGSTLRWRFRKEKEGTNVFVFKLKCRSRAYDWTWLLWRYMGGNLPKAIEVRNPRLDTRVKIDIPSGPMDMEQLFKVFNRDNVISLCMDSLRAVNNWNALIEREILSGKTLELAWRVDTDLDWIWLEDDIEGKKRDWAVLCGLALRQSTSPAFLEIRLAEHYPDHFHLRNGKRLREPPAIEGYLERVKPNTQIKQQVYLTTHTGYLLSLPPTRAHPPTPPGLTPLNAGAKSLRAMEFQRGTMQLMDTIGVCDLKSILLIRRAFQAQPPHTHREKEPEADDIWFRLWSQPEERTVDDEEDQGGEEGLARLNDKTQCRMKRCFELLLKNGRVVRFEAHSRRVAVEWIERLRALVLYWKERQRVDAREEMDLAHSRRPRLTPRMHARVDDRELPPETPADAGGPMPALGWLYNWCVLDGCKSIIHGGKVYTRRGLRGQYKPVQMFLISGSIIQFRINPNSALHRPVHKKISLVDAYVCSGYLAALALPSGQYNANSGIAPRRYQDGLEADDAEEDMLFMVWYHPQGSAVDRAQGPLSTTPQALPKAITPLSAKRKILVCRTRSKIERDAWCWALNTEIEKVARAQKDRESRIRADGTLLQA</sequence>
<name>A0ACD3B7A8_9AGAR</name>